<keyword evidence="5 10" id="KW-1133">Transmembrane helix</keyword>
<dbReference type="Proteomes" id="UP001176940">
    <property type="component" value="Unassembled WGS sequence"/>
</dbReference>
<evidence type="ECO:0000256" key="1">
    <source>
        <dbReference type="ARBA" id="ARBA00004651"/>
    </source>
</evidence>
<keyword evidence="13" id="KW-1185">Reference proteome</keyword>
<evidence type="ECO:0000256" key="2">
    <source>
        <dbReference type="ARBA" id="ARBA00022475"/>
    </source>
</evidence>
<evidence type="ECO:0000259" key="11">
    <source>
        <dbReference type="PROSITE" id="PS50262"/>
    </source>
</evidence>
<evidence type="ECO:0000256" key="4">
    <source>
        <dbReference type="ARBA" id="ARBA00022725"/>
    </source>
</evidence>
<feature type="transmembrane region" description="Helical" evidence="10">
    <location>
        <begin position="92"/>
        <end position="115"/>
    </location>
</feature>
<name>A0ABN9MJ29_9NEOB</name>
<dbReference type="InterPro" id="IPR050516">
    <property type="entry name" value="Olfactory_GPCR"/>
</dbReference>
<dbReference type="InterPro" id="IPR000276">
    <property type="entry name" value="GPCR_Rhodpsn"/>
</dbReference>
<dbReference type="PROSITE" id="PS50262">
    <property type="entry name" value="G_PROTEIN_RECEP_F1_2"/>
    <property type="match status" value="1"/>
</dbReference>
<protein>
    <recommendedName>
        <fullName evidence="11">G-protein coupled receptors family 1 profile domain-containing protein</fullName>
    </recommendedName>
</protein>
<keyword evidence="9" id="KW-0807">Transducer</keyword>
<feature type="transmembrane region" description="Helical" evidence="10">
    <location>
        <begin position="274"/>
        <end position="293"/>
    </location>
</feature>
<feature type="transmembrane region" description="Helical" evidence="10">
    <location>
        <begin position="28"/>
        <end position="49"/>
    </location>
</feature>
<keyword evidence="2" id="KW-1003">Cell membrane</keyword>
<evidence type="ECO:0000256" key="7">
    <source>
        <dbReference type="ARBA" id="ARBA00023136"/>
    </source>
</evidence>
<feature type="domain" description="G-protein coupled receptors family 1 profile" evidence="11">
    <location>
        <begin position="42"/>
        <end position="291"/>
    </location>
</feature>
<feature type="transmembrane region" description="Helical" evidence="10">
    <location>
        <begin position="61"/>
        <end position="80"/>
    </location>
</feature>
<feature type="transmembrane region" description="Helical" evidence="10">
    <location>
        <begin position="239"/>
        <end position="262"/>
    </location>
</feature>
<accession>A0ABN9MJ29</accession>
<dbReference type="InterPro" id="IPR000725">
    <property type="entry name" value="Olfact_rcpt"/>
</dbReference>
<evidence type="ECO:0000313" key="12">
    <source>
        <dbReference type="EMBL" id="CAJ0965526.1"/>
    </source>
</evidence>
<dbReference type="EMBL" id="CAUEEQ010068053">
    <property type="protein sequence ID" value="CAJ0965526.1"/>
    <property type="molecule type" value="Genomic_DNA"/>
</dbReference>
<evidence type="ECO:0000256" key="3">
    <source>
        <dbReference type="ARBA" id="ARBA00022692"/>
    </source>
</evidence>
<keyword evidence="3 10" id="KW-0812">Transmembrane</keyword>
<dbReference type="PRINTS" id="PR00237">
    <property type="entry name" value="GPCRRHODOPSN"/>
</dbReference>
<keyword evidence="6" id="KW-0297">G-protein coupled receptor</keyword>
<dbReference type="PANTHER" id="PTHR26452">
    <property type="entry name" value="OLFACTORY RECEPTOR"/>
    <property type="match status" value="1"/>
</dbReference>
<gene>
    <name evidence="12" type="ORF">RIMI_LOCUS20380415</name>
</gene>
<feature type="transmembrane region" description="Helical" evidence="10">
    <location>
        <begin position="198"/>
        <end position="227"/>
    </location>
</feature>
<dbReference type="SUPFAM" id="SSF81321">
    <property type="entry name" value="Family A G protein-coupled receptor-like"/>
    <property type="match status" value="1"/>
</dbReference>
<dbReference type="Gene3D" id="1.20.1070.10">
    <property type="entry name" value="Rhodopsin 7-helix transmembrane proteins"/>
    <property type="match status" value="1"/>
</dbReference>
<evidence type="ECO:0000256" key="9">
    <source>
        <dbReference type="ARBA" id="ARBA00023224"/>
    </source>
</evidence>
<dbReference type="InterPro" id="IPR017452">
    <property type="entry name" value="GPCR_Rhodpsn_7TM"/>
</dbReference>
<dbReference type="PRINTS" id="PR00245">
    <property type="entry name" value="OLFACTORYR"/>
</dbReference>
<keyword evidence="7 10" id="KW-0472">Membrane</keyword>
<organism evidence="12 13">
    <name type="scientific">Ranitomeya imitator</name>
    <name type="common">mimic poison frog</name>
    <dbReference type="NCBI Taxonomy" id="111125"/>
    <lineage>
        <taxon>Eukaryota</taxon>
        <taxon>Metazoa</taxon>
        <taxon>Chordata</taxon>
        <taxon>Craniata</taxon>
        <taxon>Vertebrata</taxon>
        <taxon>Euteleostomi</taxon>
        <taxon>Amphibia</taxon>
        <taxon>Batrachia</taxon>
        <taxon>Anura</taxon>
        <taxon>Neobatrachia</taxon>
        <taxon>Hyloidea</taxon>
        <taxon>Dendrobatidae</taxon>
        <taxon>Dendrobatinae</taxon>
        <taxon>Ranitomeya</taxon>
    </lineage>
</organism>
<evidence type="ECO:0000256" key="5">
    <source>
        <dbReference type="ARBA" id="ARBA00022989"/>
    </source>
</evidence>
<comment type="subcellular location">
    <subcellularLocation>
        <location evidence="1">Cell membrane</location>
        <topology evidence="1">Multi-pass membrane protein</topology>
    </subcellularLocation>
</comment>
<keyword evidence="4" id="KW-0716">Sensory transduction</keyword>
<proteinExistence type="predicted"/>
<evidence type="ECO:0000256" key="8">
    <source>
        <dbReference type="ARBA" id="ARBA00023170"/>
    </source>
</evidence>
<evidence type="ECO:0000313" key="13">
    <source>
        <dbReference type="Proteomes" id="UP001176940"/>
    </source>
</evidence>
<dbReference type="Pfam" id="PF13853">
    <property type="entry name" value="7tm_4"/>
    <property type="match status" value="1"/>
</dbReference>
<sequence>MNAANHTVLTTFFIIKGISDVPTLQVPIFLLVLFIYLITIGGNMTILLLVCADPQLHTPMYFFLCNLSILDISSSTVTLHKTLVSFLSGDKTVSVLSCLAQMFIFTSLVCNELLILTAMSYDRYVAICNPLRYSTVMNRGVCSTLAFVCWVLGFVESLPHVVLISRFTCYKSNEINHFFCDIVPLVKLSCNDTSLSDFLMFICGLFLSTFPFVLTFIPYIFIIRTIVSISSTVGKHKAFYTCSSHLTVVILLYLTLVCQYLRPVSTDTLESNKLFSLFNTAAVPMLNPLIYSLKNKDVKSALNRRWVRTTI</sequence>
<feature type="transmembrane region" description="Helical" evidence="10">
    <location>
        <begin position="136"/>
        <end position="155"/>
    </location>
</feature>
<keyword evidence="8" id="KW-0675">Receptor</keyword>
<keyword evidence="4" id="KW-0552">Olfaction</keyword>
<dbReference type="CDD" id="cd13954">
    <property type="entry name" value="7tmA_OR"/>
    <property type="match status" value="1"/>
</dbReference>
<evidence type="ECO:0000256" key="10">
    <source>
        <dbReference type="SAM" id="Phobius"/>
    </source>
</evidence>
<comment type="caution">
    <text evidence="12">The sequence shown here is derived from an EMBL/GenBank/DDBJ whole genome shotgun (WGS) entry which is preliminary data.</text>
</comment>
<reference evidence="12" key="1">
    <citation type="submission" date="2023-07" db="EMBL/GenBank/DDBJ databases">
        <authorList>
            <person name="Stuckert A."/>
        </authorList>
    </citation>
    <scope>NUCLEOTIDE SEQUENCE</scope>
</reference>
<evidence type="ECO:0000256" key="6">
    <source>
        <dbReference type="ARBA" id="ARBA00023040"/>
    </source>
</evidence>